<evidence type="ECO:0000256" key="1">
    <source>
        <dbReference type="ARBA" id="ARBA00006668"/>
    </source>
</evidence>
<sequence>MAVKIRLARYGCKHRPCYRLVAAESRTRRDGKHLEIVGHYSPLPGKDGEKQLGLKFDRVEYWLSVGAQPSEPVKRILIRAGILPAPPMPGVVHKGESHDNNGALDLVAESFCDPESSA</sequence>
<evidence type="ECO:0000313" key="4">
    <source>
        <dbReference type="EMBL" id="ONK70598.1"/>
    </source>
</evidence>
<organism evidence="4 5">
    <name type="scientific">Asparagus officinalis</name>
    <name type="common">Garden asparagus</name>
    <dbReference type="NCBI Taxonomy" id="4686"/>
    <lineage>
        <taxon>Eukaryota</taxon>
        <taxon>Viridiplantae</taxon>
        <taxon>Streptophyta</taxon>
        <taxon>Embryophyta</taxon>
        <taxon>Tracheophyta</taxon>
        <taxon>Spermatophyta</taxon>
        <taxon>Magnoliopsida</taxon>
        <taxon>Liliopsida</taxon>
        <taxon>Asparagales</taxon>
        <taxon>Asparagaceae</taxon>
        <taxon>Asparagoideae</taxon>
        <taxon>Asparagus</taxon>
    </lineage>
</organism>
<dbReference type="GO" id="GO:0032543">
    <property type="term" value="P:mitochondrial translation"/>
    <property type="evidence" value="ECO:0007669"/>
    <property type="project" value="TreeGrafter"/>
</dbReference>
<dbReference type="PANTHER" id="PTHR12919">
    <property type="entry name" value="30S RIBOSOMAL PROTEIN S16"/>
    <property type="match status" value="1"/>
</dbReference>
<name>A0A5P1EWX6_ASPOF</name>
<dbReference type="NCBIfam" id="TIGR00002">
    <property type="entry name" value="S16"/>
    <property type="match status" value="1"/>
</dbReference>
<evidence type="ECO:0008006" key="6">
    <source>
        <dbReference type="Google" id="ProtNLM"/>
    </source>
</evidence>
<keyword evidence="5" id="KW-1185">Reference proteome</keyword>
<dbReference type="Gramene" id="ONK70598">
    <property type="protein sequence ID" value="ONK70598"/>
    <property type="gene ID" value="A4U43_C05F35420"/>
</dbReference>
<proteinExistence type="inferred from homology"/>
<dbReference type="GO" id="GO:0005739">
    <property type="term" value="C:mitochondrion"/>
    <property type="evidence" value="ECO:0007669"/>
    <property type="project" value="GOC"/>
</dbReference>
<dbReference type="HAMAP" id="MF_00385">
    <property type="entry name" value="Ribosomal_bS16"/>
    <property type="match status" value="1"/>
</dbReference>
<keyword evidence="2" id="KW-0689">Ribosomal protein</keyword>
<evidence type="ECO:0000256" key="3">
    <source>
        <dbReference type="ARBA" id="ARBA00023274"/>
    </source>
</evidence>
<protein>
    <recommendedName>
        <fullName evidence="6">30S ribosomal protein S16</fullName>
    </recommendedName>
</protein>
<dbReference type="Pfam" id="PF00886">
    <property type="entry name" value="Ribosomal_S16"/>
    <property type="match status" value="1"/>
</dbReference>
<dbReference type="OrthoDB" id="407221at2759"/>
<dbReference type="AlphaFoldDB" id="A0A5P1EWX6"/>
<dbReference type="Proteomes" id="UP000243459">
    <property type="component" value="Chromosome 5"/>
</dbReference>
<dbReference type="Gene3D" id="3.30.1320.10">
    <property type="match status" value="1"/>
</dbReference>
<accession>A0A5P1EWX6</accession>
<dbReference type="PANTHER" id="PTHR12919:SF39">
    <property type="entry name" value="SMALL RIBOSOMAL SUBUNIT PROTEIN BS16M_BS16C"/>
    <property type="match status" value="1"/>
</dbReference>
<dbReference type="InterPro" id="IPR023803">
    <property type="entry name" value="Ribosomal_bS16_dom_sf"/>
</dbReference>
<dbReference type="GO" id="GO:0015935">
    <property type="term" value="C:small ribosomal subunit"/>
    <property type="evidence" value="ECO:0007669"/>
    <property type="project" value="TreeGrafter"/>
</dbReference>
<dbReference type="GO" id="GO:0003735">
    <property type="term" value="F:structural constituent of ribosome"/>
    <property type="evidence" value="ECO:0007669"/>
    <property type="project" value="InterPro"/>
</dbReference>
<dbReference type="SUPFAM" id="SSF54565">
    <property type="entry name" value="Ribosomal protein S16"/>
    <property type="match status" value="1"/>
</dbReference>
<comment type="similarity">
    <text evidence="1">Belongs to the bacterial ribosomal protein bS16 family.</text>
</comment>
<evidence type="ECO:0000256" key="2">
    <source>
        <dbReference type="ARBA" id="ARBA00022980"/>
    </source>
</evidence>
<reference evidence="5" key="1">
    <citation type="journal article" date="2017" name="Nat. Commun.">
        <title>The asparagus genome sheds light on the origin and evolution of a young Y chromosome.</title>
        <authorList>
            <person name="Harkess A."/>
            <person name="Zhou J."/>
            <person name="Xu C."/>
            <person name="Bowers J.E."/>
            <person name="Van der Hulst R."/>
            <person name="Ayyampalayam S."/>
            <person name="Mercati F."/>
            <person name="Riccardi P."/>
            <person name="McKain M.R."/>
            <person name="Kakrana A."/>
            <person name="Tang H."/>
            <person name="Ray J."/>
            <person name="Groenendijk J."/>
            <person name="Arikit S."/>
            <person name="Mathioni S.M."/>
            <person name="Nakano M."/>
            <person name="Shan H."/>
            <person name="Telgmann-Rauber A."/>
            <person name="Kanno A."/>
            <person name="Yue Z."/>
            <person name="Chen H."/>
            <person name="Li W."/>
            <person name="Chen Y."/>
            <person name="Xu X."/>
            <person name="Zhang Y."/>
            <person name="Luo S."/>
            <person name="Chen H."/>
            <person name="Gao J."/>
            <person name="Mao Z."/>
            <person name="Pires J.C."/>
            <person name="Luo M."/>
            <person name="Kudrna D."/>
            <person name="Wing R.A."/>
            <person name="Meyers B.C."/>
            <person name="Yi K."/>
            <person name="Kong H."/>
            <person name="Lavrijsen P."/>
            <person name="Sunseri F."/>
            <person name="Falavigna A."/>
            <person name="Ye Y."/>
            <person name="Leebens-Mack J.H."/>
            <person name="Chen G."/>
        </authorList>
    </citation>
    <scope>NUCLEOTIDE SEQUENCE [LARGE SCALE GENOMIC DNA]</scope>
    <source>
        <strain evidence="5">cv. DH0086</strain>
    </source>
</reference>
<dbReference type="EMBL" id="CM007385">
    <property type="protein sequence ID" value="ONK70598.1"/>
    <property type="molecule type" value="Genomic_DNA"/>
</dbReference>
<dbReference type="OMA" id="GFYNPIA"/>
<keyword evidence="3" id="KW-0687">Ribonucleoprotein</keyword>
<dbReference type="InterPro" id="IPR000307">
    <property type="entry name" value="Ribosomal_bS16"/>
</dbReference>
<evidence type="ECO:0000313" key="5">
    <source>
        <dbReference type="Proteomes" id="UP000243459"/>
    </source>
</evidence>
<gene>
    <name evidence="4" type="ORF">A4U43_C05F35420</name>
</gene>